<comment type="caution">
    <text evidence="3">The sequence shown here is derived from an EMBL/GenBank/DDBJ whole genome shotgun (WGS) entry which is preliminary data.</text>
</comment>
<accession>A0A365HBZ0</accession>
<dbReference type="OrthoDB" id="7949713at2"/>
<keyword evidence="4" id="KW-1185">Reference proteome</keyword>
<feature type="signal peptide" evidence="2">
    <location>
        <begin position="1"/>
        <end position="21"/>
    </location>
</feature>
<feature type="region of interest" description="Disordered" evidence="1">
    <location>
        <begin position="150"/>
        <end position="175"/>
    </location>
</feature>
<sequence>MRRTRVAAAAMIPLLALGLTACGGDETATAAGRKSPAAGDTEKMRAFAKCMRENGVDMPDPEVGPDGNITFGGNGNARRLLSADREKLQAAMDKCRHLMPNGGELRAFSPEDTEKMRQYAKCMRENGVDMPDPDPEGRLRLDQDTWRRLDPQDPEFRAANSKCAQYRPKRLGRGQ</sequence>
<dbReference type="Proteomes" id="UP000251891">
    <property type="component" value="Unassembled WGS sequence"/>
</dbReference>
<gene>
    <name evidence="3" type="ORF">DPM19_00065</name>
</gene>
<keyword evidence="2" id="KW-0732">Signal</keyword>
<evidence type="ECO:0000256" key="2">
    <source>
        <dbReference type="SAM" id="SignalP"/>
    </source>
</evidence>
<proteinExistence type="predicted"/>
<evidence type="ECO:0000313" key="4">
    <source>
        <dbReference type="Proteomes" id="UP000251891"/>
    </source>
</evidence>
<name>A0A365HBZ0_9ACTN</name>
<evidence type="ECO:0000313" key="3">
    <source>
        <dbReference type="EMBL" id="RAY16625.1"/>
    </source>
</evidence>
<dbReference type="AlphaFoldDB" id="A0A365HBZ0"/>
<evidence type="ECO:0000256" key="1">
    <source>
        <dbReference type="SAM" id="MobiDB-lite"/>
    </source>
</evidence>
<dbReference type="EMBL" id="QLYX01000001">
    <property type="protein sequence ID" value="RAY16625.1"/>
    <property type="molecule type" value="Genomic_DNA"/>
</dbReference>
<evidence type="ECO:0008006" key="5">
    <source>
        <dbReference type="Google" id="ProtNLM"/>
    </source>
</evidence>
<feature type="chain" id="PRO_5039685943" description="Lipoprotein" evidence="2">
    <location>
        <begin position="22"/>
        <end position="175"/>
    </location>
</feature>
<dbReference type="PROSITE" id="PS51257">
    <property type="entry name" value="PROKAR_LIPOPROTEIN"/>
    <property type="match status" value="1"/>
</dbReference>
<reference evidence="3 4" key="1">
    <citation type="submission" date="2018-06" db="EMBL/GenBank/DDBJ databases">
        <title>Actinomadura craniellae sp. nov. isolated from marine sponge Craniella sp.</title>
        <authorList>
            <person name="Li L."/>
            <person name="Xu Q.H."/>
            <person name="Lin H.W."/>
            <person name="Lu Y.H."/>
        </authorList>
    </citation>
    <scope>NUCLEOTIDE SEQUENCE [LARGE SCALE GENOMIC DNA]</scope>
    <source>
        <strain evidence="3 4">LHW63021</strain>
    </source>
</reference>
<organism evidence="3 4">
    <name type="scientific">Actinomadura craniellae</name>
    <dbReference type="NCBI Taxonomy" id="2231787"/>
    <lineage>
        <taxon>Bacteria</taxon>
        <taxon>Bacillati</taxon>
        <taxon>Actinomycetota</taxon>
        <taxon>Actinomycetes</taxon>
        <taxon>Streptosporangiales</taxon>
        <taxon>Thermomonosporaceae</taxon>
        <taxon>Actinomadura</taxon>
    </lineage>
</organism>
<protein>
    <recommendedName>
        <fullName evidence="5">Lipoprotein</fullName>
    </recommendedName>
</protein>
<dbReference type="RefSeq" id="WP_111862676.1">
    <property type="nucleotide sequence ID" value="NZ_QLYX01000001.1"/>
</dbReference>